<evidence type="ECO:0000256" key="1">
    <source>
        <dbReference type="ARBA" id="ARBA00005189"/>
    </source>
</evidence>
<accession>A0A368EP69</accession>
<evidence type="ECO:0000256" key="5">
    <source>
        <dbReference type="ARBA" id="ARBA00023315"/>
    </source>
</evidence>
<keyword evidence="2" id="KW-0444">Lipid biosynthesis</keyword>
<keyword evidence="3 8" id="KW-0808">Transferase</keyword>
<feature type="domain" description="Phospholipid/glycerol acyltransferase" evidence="7">
    <location>
        <begin position="67"/>
        <end position="183"/>
    </location>
</feature>
<evidence type="ECO:0000259" key="7">
    <source>
        <dbReference type="SMART" id="SM00563"/>
    </source>
</evidence>
<keyword evidence="6" id="KW-0812">Transmembrane</keyword>
<dbReference type="Proteomes" id="UP000252289">
    <property type="component" value="Unassembled WGS sequence"/>
</dbReference>
<evidence type="ECO:0000256" key="3">
    <source>
        <dbReference type="ARBA" id="ARBA00022679"/>
    </source>
</evidence>
<dbReference type="GO" id="GO:0006654">
    <property type="term" value="P:phosphatidic acid biosynthetic process"/>
    <property type="evidence" value="ECO:0007669"/>
    <property type="project" value="TreeGrafter"/>
</dbReference>
<gene>
    <name evidence="8" type="ORF">DBW64_00715</name>
</gene>
<dbReference type="CDD" id="cd07989">
    <property type="entry name" value="LPLAT_AGPAT-like"/>
    <property type="match status" value="1"/>
</dbReference>
<evidence type="ECO:0000313" key="8">
    <source>
        <dbReference type="EMBL" id="RCL85411.1"/>
    </source>
</evidence>
<dbReference type="InterPro" id="IPR002123">
    <property type="entry name" value="Plipid/glycerol_acylTrfase"/>
</dbReference>
<keyword evidence="6" id="KW-0472">Membrane</keyword>
<dbReference type="AlphaFoldDB" id="A0A368EP69"/>
<dbReference type="GO" id="GO:0003841">
    <property type="term" value="F:1-acylglycerol-3-phosphate O-acyltransferase activity"/>
    <property type="evidence" value="ECO:0007669"/>
    <property type="project" value="TreeGrafter"/>
</dbReference>
<dbReference type="SMART" id="SM00563">
    <property type="entry name" value="PlsC"/>
    <property type="match status" value="1"/>
</dbReference>
<comment type="pathway">
    <text evidence="1">Lipid metabolism.</text>
</comment>
<dbReference type="Pfam" id="PF01553">
    <property type="entry name" value="Acyltransferase"/>
    <property type="match status" value="1"/>
</dbReference>
<reference evidence="8 9" key="1">
    <citation type="journal article" date="2018" name="Microbiome">
        <title>Fine metagenomic profile of the Mediterranean stratified and mixed water columns revealed by assembly and recruitment.</title>
        <authorList>
            <person name="Haro-Moreno J.M."/>
            <person name="Lopez-Perez M."/>
            <person name="De La Torre J.R."/>
            <person name="Picazo A."/>
            <person name="Camacho A."/>
            <person name="Rodriguez-Valera F."/>
        </authorList>
    </citation>
    <scope>NUCLEOTIDE SEQUENCE [LARGE SCALE GENOMIC DNA]</scope>
    <source>
        <strain evidence="8">MED-G50</strain>
    </source>
</reference>
<keyword evidence="5 8" id="KW-0012">Acyltransferase</keyword>
<feature type="transmembrane region" description="Helical" evidence="6">
    <location>
        <begin position="12"/>
        <end position="32"/>
    </location>
</feature>
<name>A0A368EP69_9PROT</name>
<keyword evidence="4" id="KW-0443">Lipid metabolism</keyword>
<evidence type="ECO:0000256" key="2">
    <source>
        <dbReference type="ARBA" id="ARBA00022516"/>
    </source>
</evidence>
<comment type="caution">
    <text evidence="8">The sequence shown here is derived from an EMBL/GenBank/DDBJ whole genome shotgun (WGS) entry which is preliminary data.</text>
</comment>
<evidence type="ECO:0000256" key="4">
    <source>
        <dbReference type="ARBA" id="ARBA00023098"/>
    </source>
</evidence>
<keyword evidence="6" id="KW-1133">Transmembrane helix</keyword>
<dbReference type="PANTHER" id="PTHR10434:SF64">
    <property type="entry name" value="1-ACYL-SN-GLYCEROL-3-PHOSPHATE ACYLTRANSFERASE-RELATED"/>
    <property type="match status" value="1"/>
</dbReference>
<dbReference type="PANTHER" id="PTHR10434">
    <property type="entry name" value="1-ACYL-SN-GLYCEROL-3-PHOSPHATE ACYLTRANSFERASE"/>
    <property type="match status" value="1"/>
</dbReference>
<organism evidence="8 9">
    <name type="scientific">PS1 clade bacterium</name>
    <dbReference type="NCBI Taxonomy" id="2175152"/>
    <lineage>
        <taxon>Bacteria</taxon>
        <taxon>Pseudomonadati</taxon>
        <taxon>Pseudomonadota</taxon>
        <taxon>Alphaproteobacteria</taxon>
        <taxon>PS1 clade</taxon>
    </lineage>
</organism>
<dbReference type="EMBL" id="QOQK01000002">
    <property type="protein sequence ID" value="RCL85411.1"/>
    <property type="molecule type" value="Genomic_DNA"/>
</dbReference>
<dbReference type="SUPFAM" id="SSF69593">
    <property type="entry name" value="Glycerol-3-phosphate (1)-acyltransferase"/>
    <property type="match status" value="1"/>
</dbReference>
<sequence length="282" mass="30820">MLPDIIRIAIRLILVVAIIVIFSPIQFLIIILRIPGSDILPLIFHKVVLKILGVRVRVSGPLPAPGTLIVSNHVSWLDICTIGSVLPINFVAKADISGWPIFGFLAKLQKTLFIKRDRRSDTANQRNAMQDRLLDGSRLVLFPEGTTGDGTIVFPFKSSLFAAAEVQENDRPIPIQPLSLAFAELSGIPMSRRIRIKYAWIGDVGLLSNMFYVLGSYSFTINLIFHAPTNLVEAGGRKKLAVSAHRQVQNGVANTTVGFTDVEATHTPDAPSELKVAAKPLA</sequence>
<proteinExistence type="predicted"/>
<evidence type="ECO:0000256" key="6">
    <source>
        <dbReference type="SAM" id="Phobius"/>
    </source>
</evidence>
<evidence type="ECO:0000313" key="9">
    <source>
        <dbReference type="Proteomes" id="UP000252289"/>
    </source>
</evidence>
<protein>
    <submittedName>
        <fullName evidence="8">1-acyl-sn-glycerol-3-phosphate acyltransferase</fullName>
    </submittedName>
</protein>